<gene>
    <name evidence="2" type="ORF">FNU79_18835</name>
</gene>
<evidence type="ECO:0000313" key="2">
    <source>
        <dbReference type="EMBL" id="TSA78606.1"/>
    </source>
</evidence>
<keyword evidence="3" id="KW-1185">Reference proteome</keyword>
<sequence length="232" mass="26217">MCHPDLSLLSISASLQVLQTWLAPKMPPKVRQSNEKANDAELVAIAILQKSHKQPYFSCWWSFIKLNFCPHLPSLTQANVRLKRLLPTIESLCVEVEDLDFCLIDSFPFPVCRSKRAARCKVRAATKGYGTQGSVYGFKCHAWSTLDGKLAQYVIRPAHQHDLIAGYDLSGNWVAYGAPKIIGDKAYLDGANLTPPKENAKTRDPRWKEEYADARKRIETVFSVLSTTRLYF</sequence>
<evidence type="ECO:0000313" key="3">
    <source>
        <dbReference type="Proteomes" id="UP000316092"/>
    </source>
</evidence>
<dbReference type="AlphaFoldDB" id="A0A553UEL6"/>
<dbReference type="Pfam" id="PF13612">
    <property type="entry name" value="DDE_Tnp_1_3"/>
    <property type="match status" value="1"/>
</dbReference>
<accession>A0A553UEL6</accession>
<dbReference type="InterPro" id="IPR025668">
    <property type="entry name" value="Tnp_DDE_dom"/>
</dbReference>
<evidence type="ECO:0000259" key="1">
    <source>
        <dbReference type="Pfam" id="PF13612"/>
    </source>
</evidence>
<organism evidence="2 3">
    <name type="scientific">Deinococcus detaillensis</name>
    <dbReference type="NCBI Taxonomy" id="2592048"/>
    <lineage>
        <taxon>Bacteria</taxon>
        <taxon>Thermotogati</taxon>
        <taxon>Deinococcota</taxon>
        <taxon>Deinococci</taxon>
        <taxon>Deinococcales</taxon>
        <taxon>Deinococcaceae</taxon>
        <taxon>Deinococcus</taxon>
    </lineage>
</organism>
<dbReference type="Proteomes" id="UP000316092">
    <property type="component" value="Unassembled WGS sequence"/>
</dbReference>
<dbReference type="OrthoDB" id="61991at2"/>
<name>A0A553UEL6_9DEIO</name>
<dbReference type="EMBL" id="VKDB01000071">
    <property type="protein sequence ID" value="TSA78606.1"/>
    <property type="molecule type" value="Genomic_DNA"/>
</dbReference>
<comment type="caution">
    <text evidence="2">The sequence shown here is derived from an EMBL/GenBank/DDBJ whole genome shotgun (WGS) entry which is preliminary data.</text>
</comment>
<proteinExistence type="predicted"/>
<protein>
    <submittedName>
        <fullName evidence="2">IS982 family transposase</fullName>
    </submittedName>
</protein>
<dbReference type="NCBIfam" id="NF033520">
    <property type="entry name" value="transpos_IS982"/>
    <property type="match status" value="1"/>
</dbReference>
<reference evidence="2 3" key="1">
    <citation type="submission" date="2019-07" db="EMBL/GenBank/DDBJ databases">
        <title>Deinococcus detaillus sp. nov., isolated from humus soil in Antarctica.</title>
        <authorList>
            <person name="Zhang K."/>
        </authorList>
    </citation>
    <scope>NUCLEOTIDE SEQUENCE [LARGE SCALE GENOMIC DNA]</scope>
    <source>
        <strain evidence="2 3">H1</strain>
    </source>
</reference>
<feature type="domain" description="Transposase DDE" evidence="1">
    <location>
        <begin position="102"/>
        <end position="190"/>
    </location>
</feature>